<dbReference type="InterPro" id="IPR002937">
    <property type="entry name" value="Amino_oxidase"/>
</dbReference>
<reference evidence="2 3" key="1">
    <citation type="submission" date="2015-01" db="EMBL/GenBank/DDBJ databases">
        <title>Deinococcus soli/N5/whole genome sequencing.</title>
        <authorList>
            <person name="Kim M.K."/>
            <person name="Srinivasan S."/>
            <person name="Lee J.-J."/>
        </authorList>
    </citation>
    <scope>NUCLEOTIDE SEQUENCE [LARGE SCALE GENOMIC DNA]</scope>
    <source>
        <strain evidence="2 3">N5</strain>
    </source>
</reference>
<dbReference type="Gene3D" id="3.90.660.10">
    <property type="match status" value="1"/>
</dbReference>
<name>A0A0F7JJM6_9DEIO</name>
<evidence type="ECO:0000259" key="1">
    <source>
        <dbReference type="Pfam" id="PF01593"/>
    </source>
</evidence>
<dbReference type="InterPro" id="IPR036188">
    <property type="entry name" value="FAD/NAD-bd_sf"/>
</dbReference>
<evidence type="ECO:0000313" key="3">
    <source>
        <dbReference type="Proteomes" id="UP000034024"/>
    </source>
</evidence>
<gene>
    <name evidence="2" type="ORF">SY84_03900</name>
</gene>
<dbReference type="Proteomes" id="UP000034024">
    <property type="component" value="Chromosome"/>
</dbReference>
<dbReference type="Pfam" id="PF13450">
    <property type="entry name" value="NAD_binding_8"/>
    <property type="match status" value="1"/>
</dbReference>
<dbReference type="EMBL" id="CP011389">
    <property type="protein sequence ID" value="AKH16331.1"/>
    <property type="molecule type" value="Genomic_DNA"/>
</dbReference>
<keyword evidence="3" id="KW-1185">Reference proteome</keyword>
<dbReference type="KEGG" id="dch:SY84_03900"/>
<dbReference type="OrthoDB" id="5792777at2"/>
<dbReference type="SUPFAM" id="SSF51905">
    <property type="entry name" value="FAD/NAD(P)-binding domain"/>
    <property type="match status" value="1"/>
</dbReference>
<feature type="domain" description="Amine oxidase" evidence="1">
    <location>
        <begin position="107"/>
        <end position="335"/>
    </location>
</feature>
<dbReference type="PANTHER" id="PTHR16128">
    <property type="entry name" value="FAD/NAD(P)-BINDING OXIDOREDUCTASE FAMILY PROTEIN"/>
    <property type="match status" value="1"/>
</dbReference>
<evidence type="ECO:0000313" key="2">
    <source>
        <dbReference type="EMBL" id="AKH16331.1"/>
    </source>
</evidence>
<accession>A0A0F7JJM6</accession>
<dbReference type="Gene3D" id="3.50.50.60">
    <property type="entry name" value="FAD/NAD(P)-binding domain"/>
    <property type="match status" value="1"/>
</dbReference>
<dbReference type="AlphaFoldDB" id="A0A0F7JJM6"/>
<dbReference type="GO" id="GO:0016491">
    <property type="term" value="F:oxidoreductase activity"/>
    <property type="evidence" value="ECO:0007669"/>
    <property type="project" value="InterPro"/>
</dbReference>
<protein>
    <submittedName>
        <fullName evidence="2">Fumarate reductase</fullName>
    </submittedName>
</protein>
<dbReference type="RefSeq" id="WP_046842906.1">
    <property type="nucleotide sequence ID" value="NZ_CP011389.1"/>
</dbReference>
<dbReference type="PANTHER" id="PTHR16128:SF5">
    <property type="entry name" value="FAD_NAD(P)-BINDING OXIDOREDUCTASE FAMILY PROTEIN"/>
    <property type="match status" value="1"/>
</dbReference>
<dbReference type="PATRIC" id="fig|1309411.5.peg.806"/>
<sequence>MPDVLMVGAGLGGLAAARDLGAAGQSVTLLDKARGVSGRAATRRVTLPDGREARLDHGARFFTARHDRTRALAEAGVREGWNAEWTRGIPRWEEGNVHGGGDGHPRYAPPQGLSTLGRTLARGLEVTTGVTVTSLERRPDGWRVHTRDGATWEAGTLLLNLPAPQLAPLLADLDLRGSDSEGTAERVATVEYAPCWAAGVVLERELEASWPALRADHPVLEWLAREHTKRPAGHPPALTLHATPDWSRANIDRTPDEVLPDLLRAAAEITGELSPALHTFAHRWRYAIPTRPAPGPCHWDPELRLGWCGDWFTPDEHGPRVENALLSGWTLARRVTGT</sequence>
<organism evidence="2 3">
    <name type="scientific">Deinococcus soli</name>
    <name type="common">ex Cha et al. 2016</name>
    <dbReference type="NCBI Taxonomy" id="1309411"/>
    <lineage>
        <taxon>Bacteria</taxon>
        <taxon>Thermotogati</taxon>
        <taxon>Deinococcota</taxon>
        <taxon>Deinococci</taxon>
        <taxon>Deinococcales</taxon>
        <taxon>Deinococcaceae</taxon>
        <taxon>Deinococcus</taxon>
    </lineage>
</organism>
<dbReference type="Pfam" id="PF01593">
    <property type="entry name" value="Amino_oxidase"/>
    <property type="match status" value="1"/>
</dbReference>
<proteinExistence type="predicted"/>